<keyword evidence="3" id="KW-1185">Reference proteome</keyword>
<gene>
    <name evidence="2" type="ORF">cyc_00437</name>
</gene>
<dbReference type="VEuPathDB" id="ToxoDB:LOC34617618"/>
<sequence>MEGPPLGAPELPSESAFEADLTYGQALVLRRCLFALRTVGVELRLSVLGASLHLDAASEAQTAWLHVAFCSSFFRDFRIKTLQHQPRRQEAEAEGQCGEAAHPYCVTLPIKHLWKVLTKVQQYTAIYVPLPSPPLKPSRAGLGPGAGGSRLLRADRIVLAGGEASLRIDLFYSRCGVHSSAVIAASVSEHCLAARVPSFWLPPASAGFSLLSLLTTPAAAASPRLRTLRGSWTFPCRLRWFRRHSLSTFSSSMLRSLEDFLFPFEDLQLSHRLQPDKAVILMGSSGEASDSTTESGGFGSEVVLHQNVFDAMVIARRSSGSRSWEREGQVAGEWRTGPVKGWAGLLWTATSPSVFSTDATAADAAACGAEVSGGADTEEDEASCSAFLAVLRRLRLRQPTAAAAPSDAFPEFTAAGAGAAAEPAHTALTASHGFAALETSVEQSQRGARRISSCAVAESGAAAGRSSQREDWSTEESKEEALNLHDSRAAPVRRETDDVVTALAASVGAYAARVMQPSQAASAAAQTAEQAAERVDDEEAAPPTQRESVEASKSQQHQTLPVQQQETPPLYKVLSKLFARYGFV</sequence>
<reference evidence="2 3" key="1">
    <citation type="journal article" date="2016" name="BMC Genomics">
        <title>Comparative genomics reveals Cyclospora cayetanensis possesses coccidia-like metabolism and invasion components but unique surface antigens.</title>
        <authorList>
            <person name="Liu S."/>
            <person name="Wang L."/>
            <person name="Zheng H."/>
            <person name="Xu Z."/>
            <person name="Roellig D.M."/>
            <person name="Li N."/>
            <person name="Frace M.A."/>
            <person name="Tang K."/>
            <person name="Arrowood M.J."/>
            <person name="Moss D.M."/>
            <person name="Zhang L."/>
            <person name="Feng Y."/>
            <person name="Xiao L."/>
        </authorList>
    </citation>
    <scope>NUCLEOTIDE SEQUENCE [LARGE SCALE GENOMIC DNA]</scope>
    <source>
        <strain evidence="2 3">CHN_HEN01</strain>
    </source>
</reference>
<organism evidence="2 3">
    <name type="scientific">Cyclospora cayetanensis</name>
    <dbReference type="NCBI Taxonomy" id="88456"/>
    <lineage>
        <taxon>Eukaryota</taxon>
        <taxon>Sar</taxon>
        <taxon>Alveolata</taxon>
        <taxon>Apicomplexa</taxon>
        <taxon>Conoidasida</taxon>
        <taxon>Coccidia</taxon>
        <taxon>Eucoccidiorida</taxon>
        <taxon>Eimeriorina</taxon>
        <taxon>Eimeriidae</taxon>
        <taxon>Cyclospora</taxon>
    </lineage>
</organism>
<dbReference type="VEuPathDB" id="ToxoDB:cyc_00437"/>
<comment type="caution">
    <text evidence="2">The sequence shown here is derived from an EMBL/GenBank/DDBJ whole genome shotgun (WGS) entry which is preliminary data.</text>
</comment>
<feature type="region of interest" description="Disordered" evidence="1">
    <location>
        <begin position="523"/>
        <end position="566"/>
    </location>
</feature>
<evidence type="ECO:0000256" key="1">
    <source>
        <dbReference type="SAM" id="MobiDB-lite"/>
    </source>
</evidence>
<feature type="compositionally biased region" description="Polar residues" evidence="1">
    <location>
        <begin position="551"/>
        <end position="566"/>
    </location>
</feature>
<feature type="compositionally biased region" description="Basic and acidic residues" evidence="1">
    <location>
        <begin position="467"/>
        <end position="494"/>
    </location>
</feature>
<feature type="region of interest" description="Disordered" evidence="1">
    <location>
        <begin position="452"/>
        <end position="494"/>
    </location>
</feature>
<evidence type="ECO:0000313" key="2">
    <source>
        <dbReference type="EMBL" id="OEH78444.1"/>
    </source>
</evidence>
<dbReference type="AlphaFoldDB" id="A0A1D3D4T4"/>
<dbReference type="EMBL" id="JROU02000731">
    <property type="protein sequence ID" value="OEH78444.1"/>
    <property type="molecule type" value="Genomic_DNA"/>
</dbReference>
<accession>A0A1D3D4T4</accession>
<dbReference type="InParanoid" id="A0A1D3D4T4"/>
<proteinExistence type="predicted"/>
<evidence type="ECO:0000313" key="3">
    <source>
        <dbReference type="Proteomes" id="UP000095192"/>
    </source>
</evidence>
<name>A0A1D3D4T4_9EIME</name>
<protein>
    <submittedName>
        <fullName evidence="2">RAD9 domain-containing protein</fullName>
    </submittedName>
</protein>
<dbReference type="Proteomes" id="UP000095192">
    <property type="component" value="Unassembled WGS sequence"/>
</dbReference>